<name>A0A5C7AFR7_9FLAO</name>
<accession>A0A5C7AFR7</accession>
<dbReference type="Gene3D" id="3.40.50.410">
    <property type="entry name" value="von Willebrand factor, type A domain"/>
    <property type="match status" value="1"/>
</dbReference>
<sequence length="387" mass="43410">MKTRIQFAFLCIALSSFLACNSHNKKATKLVANTIKTQHSEPNKQFIKVALLLDTSNSMDGLIDQAKAQLWDIVNELSYAKCGTKKPNLKIALYEYGNDRLNSNEGYIRQVLPFSDDLDDISKELFSLTTNGGNEYCGAVIQTSINQLHWGNNPDDLKRIFIAGNEPFTQGNINYKDAATNANEKDITVNTIFCGNYNQGITSYWKDGAQLTQGNYMAIDHNKATVHIASPYDDAILILNQQLNKTYIAYGKRGVTKMALQAEQDANAQGYSKANAVKRTISKSSHLYKNKSWDLVDAVEDEEIVVETLKEEALPDVLKGKNKAEIKAYIAKKKAERTEIQKKIQDLHAKRSRYISEKSKANSSNGLENAMTKAIKTQAKKKNYTWK</sequence>
<keyword evidence="4" id="KW-1185">Reference proteome</keyword>
<evidence type="ECO:0000256" key="1">
    <source>
        <dbReference type="SAM" id="SignalP"/>
    </source>
</evidence>
<comment type="caution">
    <text evidence="3">The sequence shown here is derived from an EMBL/GenBank/DDBJ whole genome shotgun (WGS) entry which is preliminary data.</text>
</comment>
<dbReference type="OrthoDB" id="5827268at2"/>
<dbReference type="CDD" id="cd00198">
    <property type="entry name" value="vWFA"/>
    <property type="match status" value="1"/>
</dbReference>
<dbReference type="EMBL" id="VOSC01000033">
    <property type="protein sequence ID" value="TXE06343.1"/>
    <property type="molecule type" value="Genomic_DNA"/>
</dbReference>
<protein>
    <submittedName>
        <fullName evidence="3">VWA domain-containing protein</fullName>
    </submittedName>
</protein>
<dbReference type="RefSeq" id="WP_147138156.1">
    <property type="nucleotide sequence ID" value="NZ_VOSC01000033.1"/>
</dbReference>
<dbReference type="PROSITE" id="PS51257">
    <property type="entry name" value="PROKAR_LIPOPROTEIN"/>
    <property type="match status" value="1"/>
</dbReference>
<feature type="signal peptide" evidence="1">
    <location>
        <begin position="1"/>
        <end position="21"/>
    </location>
</feature>
<feature type="domain" description="VWFA" evidence="2">
    <location>
        <begin position="48"/>
        <end position="246"/>
    </location>
</feature>
<proteinExistence type="predicted"/>
<dbReference type="AlphaFoldDB" id="A0A5C7AFR7"/>
<organism evidence="3 4">
    <name type="scientific">Seonamhaeicola algicola</name>
    <dbReference type="NCBI Taxonomy" id="1719036"/>
    <lineage>
        <taxon>Bacteria</taxon>
        <taxon>Pseudomonadati</taxon>
        <taxon>Bacteroidota</taxon>
        <taxon>Flavobacteriia</taxon>
        <taxon>Flavobacteriales</taxon>
        <taxon>Flavobacteriaceae</taxon>
    </lineage>
</organism>
<dbReference type="SUPFAM" id="SSF53300">
    <property type="entry name" value="vWA-like"/>
    <property type="match status" value="1"/>
</dbReference>
<gene>
    <name evidence="3" type="ORF">FUA26_15355</name>
</gene>
<dbReference type="Proteomes" id="UP000321790">
    <property type="component" value="Unassembled WGS sequence"/>
</dbReference>
<evidence type="ECO:0000259" key="2">
    <source>
        <dbReference type="PROSITE" id="PS50234"/>
    </source>
</evidence>
<dbReference type="Pfam" id="PF00092">
    <property type="entry name" value="VWA"/>
    <property type="match status" value="1"/>
</dbReference>
<reference evidence="4" key="1">
    <citation type="submission" date="2019-08" db="EMBL/GenBank/DDBJ databases">
        <title>Seonamhaeicola sediminis sp. nov., isolated from marine sediment.</title>
        <authorList>
            <person name="Cao W.R."/>
        </authorList>
    </citation>
    <scope>NUCLEOTIDE SEQUENCE [LARGE SCALE GENOMIC DNA]</scope>
    <source>
        <strain evidence="4">Gy8</strain>
    </source>
</reference>
<evidence type="ECO:0000313" key="4">
    <source>
        <dbReference type="Proteomes" id="UP000321790"/>
    </source>
</evidence>
<dbReference type="InterPro" id="IPR036465">
    <property type="entry name" value="vWFA_dom_sf"/>
</dbReference>
<feature type="chain" id="PRO_5022796900" evidence="1">
    <location>
        <begin position="22"/>
        <end position="387"/>
    </location>
</feature>
<dbReference type="InterPro" id="IPR002035">
    <property type="entry name" value="VWF_A"/>
</dbReference>
<dbReference type="PROSITE" id="PS50234">
    <property type="entry name" value="VWFA"/>
    <property type="match status" value="1"/>
</dbReference>
<evidence type="ECO:0000313" key="3">
    <source>
        <dbReference type="EMBL" id="TXE06343.1"/>
    </source>
</evidence>
<keyword evidence="1" id="KW-0732">Signal</keyword>